<evidence type="ECO:0000256" key="1">
    <source>
        <dbReference type="ARBA" id="ARBA00000677"/>
    </source>
</evidence>
<dbReference type="GO" id="GO:0004252">
    <property type="term" value="F:serine-type endopeptidase activity"/>
    <property type="evidence" value="ECO:0007669"/>
    <property type="project" value="InterPro"/>
</dbReference>
<dbReference type="Pfam" id="PF10502">
    <property type="entry name" value="Peptidase_S26"/>
    <property type="match status" value="1"/>
</dbReference>
<dbReference type="InterPro" id="IPR000223">
    <property type="entry name" value="Pept_S26A_signal_pept_1"/>
</dbReference>
<dbReference type="GO" id="GO:0016020">
    <property type="term" value="C:membrane"/>
    <property type="evidence" value="ECO:0007669"/>
    <property type="project" value="UniProtKB-SubCell"/>
</dbReference>
<feature type="domain" description="Peptidase S26" evidence="9">
    <location>
        <begin position="81"/>
        <end position="296"/>
    </location>
</feature>
<proteinExistence type="inferred from homology"/>
<sequence length="309" mass="35553">MNLQPILGNFALILFVLMVITGIIWCLDTFYLAKQRRRAADAALREYDTRNAKLVADGIKVDHNGNRAAIEQAHLRQPTWIEYSGSFFPVIALVFILRSFLWEPFKIPSSSMVPTLLVGDFILVNKYTYGIRLPIINKKIIQINNPQRGDVMVFKYPKDMNQDYIKRVIGVPGDKITYEDKRLTVNGKPVEYTALDDYLDDQHPIYHKQFVEKLPSPGGLTQHRILNTADKRNIDLGSVDNFPLRENCEYTYDKFTCVVPEGQYFMMGDNRDNSADSRYWGFVPDRNIVGKAFVVWMNFSNPKRVGGIQ</sequence>
<keyword evidence="5 7" id="KW-0645">Protease</keyword>
<keyword evidence="7" id="KW-0472">Membrane</keyword>
<comment type="subcellular location">
    <subcellularLocation>
        <location evidence="8">Membrane</location>
        <topology evidence="8">Single-pass type II membrane protein</topology>
    </subcellularLocation>
</comment>
<dbReference type="SUPFAM" id="SSF51306">
    <property type="entry name" value="LexA/Signal peptidase"/>
    <property type="match status" value="1"/>
</dbReference>
<comment type="caution">
    <text evidence="8">Lacks conserved residue(s) required for the propagation of feature annotation.</text>
</comment>
<evidence type="ECO:0000313" key="10">
    <source>
        <dbReference type="EMBL" id="OIJ43116.1"/>
    </source>
</evidence>
<dbReference type="InterPro" id="IPR019757">
    <property type="entry name" value="Pept_S26A_signal_pept_1_Lys-AS"/>
</dbReference>
<dbReference type="EC" id="3.4.21.89" evidence="3 7"/>
<dbReference type="AlphaFoldDB" id="A0A1S2NDE3"/>
<dbReference type="InterPro" id="IPR019756">
    <property type="entry name" value="Pept_S26A_signal_pept_1_Ser-AS"/>
</dbReference>
<evidence type="ECO:0000256" key="8">
    <source>
        <dbReference type="RuleBase" id="RU362042"/>
    </source>
</evidence>
<accession>A0A1S2NDE3</accession>
<comment type="catalytic activity">
    <reaction evidence="1 7">
        <text>Cleavage of hydrophobic, N-terminal signal or leader sequences from secreted and periplasmic proteins.</text>
        <dbReference type="EC" id="3.4.21.89"/>
    </reaction>
</comment>
<evidence type="ECO:0000256" key="4">
    <source>
        <dbReference type="ARBA" id="ARBA00019232"/>
    </source>
</evidence>
<dbReference type="InterPro" id="IPR019758">
    <property type="entry name" value="Pept_S26A_signal_pept_1_CS"/>
</dbReference>
<dbReference type="PANTHER" id="PTHR43390">
    <property type="entry name" value="SIGNAL PEPTIDASE I"/>
    <property type="match status" value="1"/>
</dbReference>
<gene>
    <name evidence="10" type="primary">lepB</name>
    <name evidence="10" type="ORF">LO55_3193</name>
</gene>
<dbReference type="EMBL" id="JRYB01000001">
    <property type="protein sequence ID" value="OIJ43116.1"/>
    <property type="molecule type" value="Genomic_DNA"/>
</dbReference>
<dbReference type="GO" id="GO:0009003">
    <property type="term" value="F:signal peptidase activity"/>
    <property type="evidence" value="ECO:0007669"/>
    <property type="project" value="UniProtKB-EC"/>
</dbReference>
<dbReference type="PROSITE" id="PS00760">
    <property type="entry name" value="SPASE_I_2"/>
    <property type="match status" value="1"/>
</dbReference>
<comment type="similarity">
    <text evidence="2 8">Belongs to the peptidase S26 family.</text>
</comment>
<name>A0A1S2NDE3_9BURK</name>
<evidence type="ECO:0000313" key="11">
    <source>
        <dbReference type="Proteomes" id="UP000180246"/>
    </source>
</evidence>
<feature type="transmembrane region" description="Helical" evidence="7">
    <location>
        <begin position="80"/>
        <end position="101"/>
    </location>
</feature>
<keyword evidence="6 7" id="KW-0378">Hydrolase</keyword>
<evidence type="ECO:0000259" key="9">
    <source>
        <dbReference type="Pfam" id="PF10502"/>
    </source>
</evidence>
<keyword evidence="7" id="KW-0812">Transmembrane</keyword>
<reference evidence="10 11" key="1">
    <citation type="submission" date="2014-10" db="EMBL/GenBank/DDBJ databases">
        <authorList>
            <person name="Seo M.-J."/>
            <person name="Seok Y.J."/>
            <person name="Cha I.-T."/>
        </authorList>
    </citation>
    <scope>NUCLEOTIDE SEQUENCE [LARGE SCALE GENOMIC DNA]</scope>
    <source>
        <strain evidence="10 11">NEU</strain>
    </source>
</reference>
<dbReference type="PANTHER" id="PTHR43390:SF1">
    <property type="entry name" value="CHLOROPLAST PROCESSING PEPTIDASE"/>
    <property type="match status" value="1"/>
</dbReference>
<dbReference type="RefSeq" id="WP_005666821.1">
    <property type="nucleotide sequence ID" value="NZ_CAUQYF010000074.1"/>
</dbReference>
<dbReference type="NCBIfam" id="TIGR02227">
    <property type="entry name" value="sigpep_I_bact"/>
    <property type="match status" value="1"/>
</dbReference>
<dbReference type="InterPro" id="IPR019533">
    <property type="entry name" value="Peptidase_S26"/>
</dbReference>
<dbReference type="Proteomes" id="UP000180246">
    <property type="component" value="Unassembled WGS sequence"/>
</dbReference>
<evidence type="ECO:0000256" key="7">
    <source>
        <dbReference type="RuleBase" id="RU003993"/>
    </source>
</evidence>
<evidence type="ECO:0000256" key="5">
    <source>
        <dbReference type="ARBA" id="ARBA00022670"/>
    </source>
</evidence>
<dbReference type="InterPro" id="IPR036286">
    <property type="entry name" value="LexA/Signal_pep-like_sf"/>
</dbReference>
<feature type="transmembrane region" description="Helical" evidence="7">
    <location>
        <begin position="6"/>
        <end position="27"/>
    </location>
</feature>
<dbReference type="Gene3D" id="2.10.109.10">
    <property type="entry name" value="Umud Fragment, subunit A"/>
    <property type="match status" value="1"/>
</dbReference>
<dbReference type="GO" id="GO:0006465">
    <property type="term" value="P:signal peptide processing"/>
    <property type="evidence" value="ECO:0007669"/>
    <property type="project" value="InterPro"/>
</dbReference>
<evidence type="ECO:0000256" key="3">
    <source>
        <dbReference type="ARBA" id="ARBA00013208"/>
    </source>
</evidence>
<dbReference type="PRINTS" id="PR00727">
    <property type="entry name" value="LEADERPTASE"/>
</dbReference>
<protein>
    <recommendedName>
        <fullName evidence="4 7">Signal peptidase I</fullName>
        <ecNumber evidence="3 7">3.4.21.89</ecNumber>
    </recommendedName>
</protein>
<comment type="caution">
    <text evidence="10">The sequence shown here is derived from an EMBL/GenBank/DDBJ whole genome shotgun (WGS) entry which is preliminary data.</text>
</comment>
<keyword evidence="7" id="KW-1133">Transmembrane helix</keyword>
<dbReference type="PROSITE" id="PS00761">
    <property type="entry name" value="SPASE_I_3"/>
    <property type="match status" value="1"/>
</dbReference>
<evidence type="ECO:0000256" key="2">
    <source>
        <dbReference type="ARBA" id="ARBA00009370"/>
    </source>
</evidence>
<evidence type="ECO:0000256" key="6">
    <source>
        <dbReference type="ARBA" id="ARBA00022801"/>
    </source>
</evidence>
<dbReference type="CDD" id="cd06530">
    <property type="entry name" value="S26_SPase_I"/>
    <property type="match status" value="1"/>
</dbReference>
<dbReference type="PROSITE" id="PS00501">
    <property type="entry name" value="SPASE_I_1"/>
    <property type="match status" value="1"/>
</dbReference>
<organism evidence="10 11">
    <name type="scientific">Massilia timonae</name>
    <dbReference type="NCBI Taxonomy" id="47229"/>
    <lineage>
        <taxon>Bacteria</taxon>
        <taxon>Pseudomonadati</taxon>
        <taxon>Pseudomonadota</taxon>
        <taxon>Betaproteobacteria</taxon>
        <taxon>Burkholderiales</taxon>
        <taxon>Oxalobacteraceae</taxon>
        <taxon>Telluria group</taxon>
        <taxon>Massilia</taxon>
    </lineage>
</organism>